<dbReference type="InterPro" id="IPR029058">
    <property type="entry name" value="AB_hydrolase_fold"/>
</dbReference>
<organism evidence="8 9">
    <name type="scientific">Protomyces lactucae-debilis</name>
    <dbReference type="NCBI Taxonomy" id="2754530"/>
    <lineage>
        <taxon>Eukaryota</taxon>
        <taxon>Fungi</taxon>
        <taxon>Dikarya</taxon>
        <taxon>Ascomycota</taxon>
        <taxon>Taphrinomycotina</taxon>
        <taxon>Taphrinomycetes</taxon>
        <taxon>Taphrinales</taxon>
        <taxon>Protomycetaceae</taxon>
        <taxon>Protomyces</taxon>
    </lineage>
</organism>
<keyword evidence="4 7" id="KW-0719">Serine esterase</keyword>
<dbReference type="AlphaFoldDB" id="A0A1Y2F691"/>
<evidence type="ECO:0000256" key="3">
    <source>
        <dbReference type="ARBA" id="ARBA00016774"/>
    </source>
</evidence>
<comment type="caution">
    <text evidence="8">The sequence shown here is derived from an EMBL/GenBank/DDBJ whole genome shotgun (WGS) entry which is preliminary data.</text>
</comment>
<dbReference type="GO" id="GO:0018738">
    <property type="term" value="F:S-formylglutathione hydrolase activity"/>
    <property type="evidence" value="ECO:0007669"/>
    <property type="project" value="UniProtKB-EC"/>
</dbReference>
<keyword evidence="5 7" id="KW-0378">Hydrolase</keyword>
<comment type="subcellular location">
    <subcellularLocation>
        <location evidence="7">Cytoplasm</location>
    </subcellularLocation>
</comment>
<dbReference type="GO" id="GO:0005829">
    <property type="term" value="C:cytosol"/>
    <property type="evidence" value="ECO:0007669"/>
    <property type="project" value="TreeGrafter"/>
</dbReference>
<evidence type="ECO:0000256" key="4">
    <source>
        <dbReference type="ARBA" id="ARBA00022487"/>
    </source>
</evidence>
<dbReference type="InterPro" id="IPR000801">
    <property type="entry name" value="Esterase-like"/>
</dbReference>
<evidence type="ECO:0000313" key="8">
    <source>
        <dbReference type="EMBL" id="ORY79402.1"/>
    </source>
</evidence>
<keyword evidence="7" id="KW-0963">Cytoplasm</keyword>
<reference evidence="8 9" key="1">
    <citation type="submission" date="2016-07" db="EMBL/GenBank/DDBJ databases">
        <title>Pervasive Adenine N6-methylation of Active Genes in Fungi.</title>
        <authorList>
            <consortium name="DOE Joint Genome Institute"/>
            <person name="Mondo S.J."/>
            <person name="Dannebaum R.O."/>
            <person name="Kuo R.C."/>
            <person name="Labutti K."/>
            <person name="Haridas S."/>
            <person name="Kuo A."/>
            <person name="Salamov A."/>
            <person name="Ahrendt S.R."/>
            <person name="Lipzen A."/>
            <person name="Sullivan W."/>
            <person name="Andreopoulos W.B."/>
            <person name="Clum A."/>
            <person name="Lindquist E."/>
            <person name="Daum C."/>
            <person name="Ramamoorthy G.K."/>
            <person name="Gryganskyi A."/>
            <person name="Culley D."/>
            <person name="Magnuson J.K."/>
            <person name="James T.Y."/>
            <person name="O'Malley M.A."/>
            <person name="Stajich J.E."/>
            <person name="Spatafora J.W."/>
            <person name="Visel A."/>
            <person name="Grigoriev I.V."/>
        </authorList>
    </citation>
    <scope>NUCLEOTIDE SEQUENCE [LARGE SCALE GENOMIC DNA]</scope>
    <source>
        <strain evidence="8 9">12-1054</strain>
    </source>
</reference>
<evidence type="ECO:0000256" key="5">
    <source>
        <dbReference type="ARBA" id="ARBA00022801"/>
    </source>
</evidence>
<dbReference type="PANTHER" id="PTHR10061:SF0">
    <property type="entry name" value="S-FORMYLGLUTATHIONE HYDROLASE"/>
    <property type="match status" value="1"/>
</dbReference>
<evidence type="ECO:0000256" key="6">
    <source>
        <dbReference type="PIRSR" id="PIRSR614186-1"/>
    </source>
</evidence>
<dbReference type="RefSeq" id="XP_040723773.1">
    <property type="nucleotide sequence ID" value="XM_040871415.1"/>
</dbReference>
<dbReference type="NCBIfam" id="TIGR02821">
    <property type="entry name" value="fghA_ester_D"/>
    <property type="match status" value="1"/>
</dbReference>
<feature type="active site" description="Charge relay system" evidence="6">
    <location>
        <position position="154"/>
    </location>
</feature>
<dbReference type="Pfam" id="PF00756">
    <property type="entry name" value="Esterase"/>
    <property type="match status" value="1"/>
</dbReference>
<dbReference type="SUPFAM" id="SSF53474">
    <property type="entry name" value="alpha/beta-Hydrolases"/>
    <property type="match status" value="1"/>
</dbReference>
<evidence type="ECO:0000256" key="1">
    <source>
        <dbReference type="ARBA" id="ARBA00005622"/>
    </source>
</evidence>
<gene>
    <name evidence="8" type="ORF">BCR37DRAFT_394138</name>
</gene>
<dbReference type="OMA" id="PSDCPWG"/>
<keyword evidence="9" id="KW-1185">Reference proteome</keyword>
<name>A0A1Y2F691_PROLT</name>
<dbReference type="Proteomes" id="UP000193685">
    <property type="component" value="Unassembled WGS sequence"/>
</dbReference>
<dbReference type="EMBL" id="MCFI01000015">
    <property type="protein sequence ID" value="ORY79402.1"/>
    <property type="molecule type" value="Genomic_DNA"/>
</dbReference>
<feature type="active site" description="Charge relay system" evidence="6">
    <location>
        <position position="266"/>
    </location>
</feature>
<dbReference type="GO" id="GO:0052689">
    <property type="term" value="F:carboxylic ester hydrolase activity"/>
    <property type="evidence" value="ECO:0007669"/>
    <property type="project" value="UniProtKB-KW"/>
</dbReference>
<dbReference type="STRING" id="56484.A0A1Y2F691"/>
<dbReference type="GO" id="GO:0046294">
    <property type="term" value="P:formaldehyde catabolic process"/>
    <property type="evidence" value="ECO:0007669"/>
    <property type="project" value="InterPro"/>
</dbReference>
<protein>
    <recommendedName>
        <fullName evidence="3 7">S-formylglutathione hydrolase</fullName>
        <ecNumber evidence="2 7">3.1.2.12</ecNumber>
    </recommendedName>
</protein>
<evidence type="ECO:0000313" key="9">
    <source>
        <dbReference type="Proteomes" id="UP000193685"/>
    </source>
</evidence>
<dbReference type="OrthoDB" id="420518at2759"/>
<dbReference type="FunFam" id="3.40.50.1820:FF:000002">
    <property type="entry name" value="S-formylglutathione hydrolase"/>
    <property type="match status" value="1"/>
</dbReference>
<sequence>MSSFKVNSTIKAFGGYIHKLSHKSEALGGLEANLNIFIPAKELKKDQALWPVLYYLGGLTCTGDNGLEKGNILGAAAESAIACVFPDTSPRGAGIDGEEESWDFGTGAGFYIDATTPGYKDHYRMETYITSELPRLLNKEFSLDASKTSIFGHSMGGHGALTLYLKHPDLYKSVSAFAPICNPTQCDWGKKAFKGYFGEDSKANWAKHDATELLKSFDGEIHGLVDSGTGDQFYKQKQLLPETLQKVAQEKGQKGLEVRLQDGYDHSYPSIIASFAPEHVKFHAKFLNA</sequence>
<feature type="active site" description="Charge relay system" evidence="6">
    <location>
        <position position="231"/>
    </location>
</feature>
<dbReference type="EC" id="3.1.2.12" evidence="2 7"/>
<evidence type="ECO:0000256" key="2">
    <source>
        <dbReference type="ARBA" id="ARBA00012479"/>
    </source>
</evidence>
<comment type="function">
    <text evidence="7">Serine hydrolase involved in the detoxification of formaldehyde.</text>
</comment>
<dbReference type="Gene3D" id="3.40.50.1820">
    <property type="entry name" value="alpha/beta hydrolase"/>
    <property type="match status" value="1"/>
</dbReference>
<dbReference type="PANTHER" id="PTHR10061">
    <property type="entry name" value="S-FORMYLGLUTATHIONE HYDROLASE"/>
    <property type="match status" value="1"/>
</dbReference>
<comment type="similarity">
    <text evidence="1 7">Belongs to the esterase D family.</text>
</comment>
<dbReference type="GeneID" id="63788014"/>
<evidence type="ECO:0000256" key="7">
    <source>
        <dbReference type="RuleBase" id="RU363068"/>
    </source>
</evidence>
<dbReference type="InterPro" id="IPR014186">
    <property type="entry name" value="S-formylglutathione_hydrol"/>
</dbReference>
<accession>A0A1Y2F691</accession>
<comment type="catalytic activity">
    <reaction evidence="7">
        <text>S-formylglutathione + H2O = formate + glutathione + H(+)</text>
        <dbReference type="Rhea" id="RHEA:14961"/>
        <dbReference type="ChEBI" id="CHEBI:15377"/>
        <dbReference type="ChEBI" id="CHEBI:15378"/>
        <dbReference type="ChEBI" id="CHEBI:15740"/>
        <dbReference type="ChEBI" id="CHEBI:57688"/>
        <dbReference type="ChEBI" id="CHEBI:57925"/>
        <dbReference type="EC" id="3.1.2.12"/>
    </reaction>
</comment>
<proteinExistence type="inferred from homology"/>